<name>A0ABU0WW56_9PSEU</name>
<dbReference type="PANTHER" id="PTHR34822:SF1">
    <property type="entry name" value="GRPB FAMILY PROTEIN"/>
    <property type="match status" value="1"/>
</dbReference>
<evidence type="ECO:0000313" key="2">
    <source>
        <dbReference type="Proteomes" id="UP001225605"/>
    </source>
</evidence>
<keyword evidence="2" id="KW-1185">Reference proteome</keyword>
<proteinExistence type="predicted"/>
<dbReference type="InterPro" id="IPR007344">
    <property type="entry name" value="GrpB/CoaE"/>
</dbReference>
<evidence type="ECO:0000313" key="1">
    <source>
        <dbReference type="EMBL" id="MDQ2583728.1"/>
    </source>
</evidence>
<dbReference type="EMBL" id="NSDM01000002">
    <property type="protein sequence ID" value="MDQ2583728.1"/>
    <property type="molecule type" value="Genomic_DNA"/>
</dbReference>
<protein>
    <recommendedName>
        <fullName evidence="3">GrpB family protein</fullName>
    </recommendedName>
</protein>
<dbReference type="SUPFAM" id="SSF81301">
    <property type="entry name" value="Nucleotidyltransferase"/>
    <property type="match status" value="1"/>
</dbReference>
<dbReference type="Proteomes" id="UP001225605">
    <property type="component" value="Unassembled WGS sequence"/>
</dbReference>
<organism evidence="1 2">
    <name type="scientific">Saccharothrix yanglingensis</name>
    <dbReference type="NCBI Taxonomy" id="659496"/>
    <lineage>
        <taxon>Bacteria</taxon>
        <taxon>Bacillati</taxon>
        <taxon>Actinomycetota</taxon>
        <taxon>Actinomycetes</taxon>
        <taxon>Pseudonocardiales</taxon>
        <taxon>Pseudonocardiaceae</taxon>
        <taxon>Saccharothrix</taxon>
    </lineage>
</organism>
<gene>
    <name evidence="1" type="ORF">CKY47_06960</name>
</gene>
<dbReference type="Gene3D" id="3.30.460.10">
    <property type="entry name" value="Beta Polymerase, domain 2"/>
    <property type="match status" value="1"/>
</dbReference>
<dbReference type="PANTHER" id="PTHR34822">
    <property type="entry name" value="GRPB DOMAIN PROTEIN (AFU_ORTHOLOGUE AFUA_1G01530)"/>
    <property type="match status" value="1"/>
</dbReference>
<dbReference type="Pfam" id="PF04229">
    <property type="entry name" value="GrpB"/>
    <property type="match status" value="1"/>
</dbReference>
<sequence>MGVVTSVRGRYDYTVELVFHDVEAVAQYHRDRSTVGAALGDLDHAIEPIGSRLVPGIWSKPIMDLMVRVEERDLPRATALLAGTGFQAITIAELSRTMLRRYRPGTVAPNLHVHLVTPDAWSASPERAFHRLLRERPAVATAYSAVKHLALELSGGDPQRYGTVKGRFIEWLAEAGRP</sequence>
<reference evidence="1 2" key="1">
    <citation type="submission" date="2017-06" db="EMBL/GenBank/DDBJ databases">
        <title>Cultured bacterium strain Saccharothrix yanglingensis Hhs.015.</title>
        <authorList>
            <person name="Xia Y."/>
        </authorList>
    </citation>
    <scope>NUCLEOTIDE SEQUENCE [LARGE SCALE GENOMIC DNA]</scope>
    <source>
        <strain evidence="1 2">Hhs.015</strain>
    </source>
</reference>
<evidence type="ECO:0008006" key="3">
    <source>
        <dbReference type="Google" id="ProtNLM"/>
    </source>
</evidence>
<dbReference type="InterPro" id="IPR043519">
    <property type="entry name" value="NT_sf"/>
</dbReference>
<comment type="caution">
    <text evidence="1">The sequence shown here is derived from an EMBL/GenBank/DDBJ whole genome shotgun (WGS) entry which is preliminary data.</text>
</comment>
<accession>A0ABU0WW56</accession>